<protein>
    <submittedName>
        <fullName evidence="2">Uncharacterized protein</fullName>
    </submittedName>
</protein>
<feature type="compositionally biased region" description="Basic residues" evidence="1">
    <location>
        <begin position="9"/>
        <end position="29"/>
    </location>
</feature>
<organism evidence="2">
    <name type="scientific">Myoviridae sp. ctq9w2</name>
    <dbReference type="NCBI Taxonomy" id="2825177"/>
    <lineage>
        <taxon>Viruses</taxon>
        <taxon>Duplodnaviria</taxon>
        <taxon>Heunggongvirae</taxon>
        <taxon>Uroviricota</taxon>
        <taxon>Caudoviricetes</taxon>
    </lineage>
</organism>
<reference evidence="2" key="1">
    <citation type="journal article" date="2021" name="Proc. Natl. Acad. Sci. U.S.A.">
        <title>A Catalog of Tens of Thousands of Viruses from Human Metagenomes Reveals Hidden Associations with Chronic Diseases.</title>
        <authorList>
            <person name="Tisza M.J."/>
            <person name="Buck C.B."/>
        </authorList>
    </citation>
    <scope>NUCLEOTIDE SEQUENCE</scope>
    <source>
        <strain evidence="2">Ctq9w2</strain>
    </source>
</reference>
<evidence type="ECO:0000313" key="2">
    <source>
        <dbReference type="EMBL" id="DAE11317.1"/>
    </source>
</evidence>
<feature type="region of interest" description="Disordered" evidence="1">
    <location>
        <begin position="1"/>
        <end position="29"/>
    </location>
</feature>
<name>A0A8S5PY18_9CAUD</name>
<sequence length="29" mass="3857">MKPTELPRKIRKLHRCNRERRRRWRNLKQ</sequence>
<evidence type="ECO:0000256" key="1">
    <source>
        <dbReference type="SAM" id="MobiDB-lite"/>
    </source>
</evidence>
<proteinExistence type="predicted"/>
<accession>A0A8S5PY18</accession>
<dbReference type="EMBL" id="BK015530">
    <property type="protein sequence ID" value="DAE11317.1"/>
    <property type="molecule type" value="Genomic_DNA"/>
</dbReference>